<accession>A0AA88GCQ7</accession>
<evidence type="ECO:0000313" key="1">
    <source>
        <dbReference type="EMBL" id="KAG2370774.1"/>
    </source>
</evidence>
<dbReference type="Proteomes" id="UP000816034">
    <property type="component" value="Unassembled WGS sequence"/>
</dbReference>
<dbReference type="EMBL" id="PYSW02000080">
    <property type="protein sequence ID" value="KAG2370774.1"/>
    <property type="molecule type" value="Genomic_DNA"/>
</dbReference>
<sequence>MEALNSFIHYIQNHQLVAKVKENSLVQRVIQSALYTLLASYAVVVLTQLQLFYNTIIAPVLAGNKTIKEQLQLAYNDWVIGKLLKNDLVQSWLKLLKEQYERVKKNLRIEDFSSVDQTLCTVSSWVSQNVIGRNGLDVLLSTVFEEATNNNTSKKLVWVDYGAQSDLSLMANKCRDGNLKSSFNKIYLIATSKKALEKAQQQAATLNLSDDLVQVVEQDPVSYRLPNNLKADIVTLSYSLTNSTTSLNWIELLENIKTNVLKEENGVLGVADLYVSRRKPEAGARQHSLITRALWPLLLNWGLQLSVNADHLPYLENHFDGVHVEENMARIPLVSSLTCGIVRVPYYLFVATTKQE</sequence>
<name>A0AA88GCQ7_NAELO</name>
<dbReference type="GeneID" id="68106685"/>
<organism evidence="1 2">
    <name type="scientific">Naegleria lovaniensis</name>
    <name type="common">Amoeba</name>
    <dbReference type="NCBI Taxonomy" id="51637"/>
    <lineage>
        <taxon>Eukaryota</taxon>
        <taxon>Discoba</taxon>
        <taxon>Heterolobosea</taxon>
        <taxon>Tetramitia</taxon>
        <taxon>Eutetramitia</taxon>
        <taxon>Vahlkampfiidae</taxon>
        <taxon>Naegleria</taxon>
    </lineage>
</organism>
<keyword evidence="2" id="KW-1185">Reference proteome</keyword>
<proteinExistence type="predicted"/>
<reference evidence="1 2" key="1">
    <citation type="journal article" date="2018" name="BMC Genomics">
        <title>The genome of Naegleria lovaniensis, the basis for a comparative approach to unravel pathogenicity factors of the human pathogenic amoeba N. fowleri.</title>
        <authorList>
            <person name="Liechti N."/>
            <person name="Schurch N."/>
            <person name="Bruggmann R."/>
            <person name="Wittwer M."/>
        </authorList>
    </citation>
    <scope>NUCLEOTIDE SEQUENCE [LARGE SCALE GENOMIC DNA]</scope>
    <source>
        <strain evidence="1 2">ATCC 30569</strain>
    </source>
</reference>
<gene>
    <name evidence="1" type="ORF">C9374_014232</name>
</gene>
<comment type="caution">
    <text evidence="1">The sequence shown here is derived from an EMBL/GenBank/DDBJ whole genome shotgun (WGS) entry which is preliminary data.</text>
</comment>
<evidence type="ECO:0000313" key="2">
    <source>
        <dbReference type="Proteomes" id="UP000816034"/>
    </source>
</evidence>
<dbReference type="RefSeq" id="XP_044541638.1">
    <property type="nucleotide sequence ID" value="XM_044690197.1"/>
</dbReference>
<dbReference type="AlphaFoldDB" id="A0AA88GCQ7"/>
<protein>
    <submittedName>
        <fullName evidence="1">Uncharacterized protein</fullName>
    </submittedName>
</protein>